<evidence type="ECO:0000313" key="3">
    <source>
        <dbReference type="Proteomes" id="UP000327000"/>
    </source>
</evidence>
<name>A0A5N5W3Z4_STRMB</name>
<sequence length="561" mass="62501">MTITVTNQKPAVLDALHTISCTGDYDPMPAIQQTLIDPLLEPLNPSVPASITDAQGADLTGDIPDLVLSCLGDTLNVTSEQTVKELLGQTLINFDQGTPLPVAELFAVQAGHQNKMPAPSPRVLYTTQADVLPAAKALLAGTGDEGAFFASVAYTFHPDTLGFWFRSSAAFDDFKIWLSQQTQTMASALPPATTKLLNDFTALSLKGLTESLLVRKDDSDANDEHSFARVLVHMLMNYVEQQRAQASRQNTALDTGVLPFTLGELFCPRSLVLVNVEAHARATSAKITGEWNLINQSLASPVKVVSNTSLSKLTSLPRAAARAATMGARQQPGQPGSRSAQVTFRKQPPSKLDLFEDITRVLRRMGKVNRSQNIFRTTKATYLKANRRDPDDFNKPGRITSVQFMPDLHIYVDTSGSISEENYQEAVMMLIRIAKRLNINLYFNSFSHFLSQEVMLRTENKSTAQIWKEFRRIPKVSGGTEYTQIWQYINSSRKRRRRLSLVVTDFDWEPPSTRQDHPKNLYYAPCSAMDWSFMVDLAKRYADSMKHIDPSIRQKLLGLIV</sequence>
<reference evidence="2 3" key="1">
    <citation type="journal article" date="2019" name="Microb. Cell Fact.">
        <title>Exploring novel herbicidin analogues by transcriptional regulator overexpression and MS/MS molecular networking.</title>
        <authorList>
            <person name="Shi Y."/>
            <person name="Gu R."/>
            <person name="Li Y."/>
            <person name="Wang X."/>
            <person name="Ren W."/>
            <person name="Li X."/>
            <person name="Wang L."/>
            <person name="Xie Y."/>
            <person name="Hong B."/>
        </authorList>
    </citation>
    <scope>NUCLEOTIDE SEQUENCE [LARGE SCALE GENOMIC DNA]</scope>
    <source>
        <strain evidence="2 3">US-43</strain>
    </source>
</reference>
<dbReference type="Proteomes" id="UP000327000">
    <property type="component" value="Unassembled WGS sequence"/>
</dbReference>
<gene>
    <name evidence="2" type="ORF">FRZ00_21380</name>
</gene>
<dbReference type="AlphaFoldDB" id="A0A5N5W3Z4"/>
<accession>A0A5N5W3Z4</accession>
<dbReference type="SUPFAM" id="SSF53300">
    <property type="entry name" value="vWA-like"/>
    <property type="match status" value="1"/>
</dbReference>
<evidence type="ECO:0000313" key="2">
    <source>
        <dbReference type="EMBL" id="KAB7839494.1"/>
    </source>
</evidence>
<protein>
    <recommendedName>
        <fullName evidence="4">VWA domain-containing protein</fullName>
    </recommendedName>
</protein>
<feature type="compositionally biased region" description="Polar residues" evidence="1">
    <location>
        <begin position="331"/>
        <end position="344"/>
    </location>
</feature>
<dbReference type="InterPro" id="IPR036465">
    <property type="entry name" value="vWFA_dom_sf"/>
</dbReference>
<evidence type="ECO:0008006" key="4">
    <source>
        <dbReference type="Google" id="ProtNLM"/>
    </source>
</evidence>
<comment type="caution">
    <text evidence="2">The sequence shown here is derived from an EMBL/GenBank/DDBJ whole genome shotgun (WGS) entry which is preliminary data.</text>
</comment>
<organism evidence="2 3">
    <name type="scientific">Streptomyces mobaraensis</name>
    <name type="common">Streptoverticillium mobaraense</name>
    <dbReference type="NCBI Taxonomy" id="35621"/>
    <lineage>
        <taxon>Bacteria</taxon>
        <taxon>Bacillati</taxon>
        <taxon>Actinomycetota</taxon>
        <taxon>Actinomycetes</taxon>
        <taxon>Kitasatosporales</taxon>
        <taxon>Streptomycetaceae</taxon>
        <taxon>Streptomyces</taxon>
    </lineage>
</organism>
<feature type="region of interest" description="Disordered" evidence="1">
    <location>
        <begin position="325"/>
        <end position="346"/>
    </location>
</feature>
<dbReference type="OrthoDB" id="3837721at2"/>
<keyword evidence="3" id="KW-1185">Reference proteome</keyword>
<dbReference type="EMBL" id="VOKX01000070">
    <property type="protein sequence ID" value="KAB7839494.1"/>
    <property type="molecule type" value="Genomic_DNA"/>
</dbReference>
<proteinExistence type="predicted"/>
<dbReference type="RefSeq" id="WP_152264607.1">
    <property type="nucleotide sequence ID" value="NZ_VOKX01000070.1"/>
</dbReference>
<evidence type="ECO:0000256" key="1">
    <source>
        <dbReference type="SAM" id="MobiDB-lite"/>
    </source>
</evidence>